<feature type="compositionally biased region" description="Polar residues" evidence="1">
    <location>
        <begin position="903"/>
        <end position="913"/>
    </location>
</feature>
<feature type="compositionally biased region" description="Low complexity" evidence="1">
    <location>
        <begin position="1000"/>
        <end position="1021"/>
    </location>
</feature>
<feature type="compositionally biased region" description="Low complexity" evidence="1">
    <location>
        <begin position="90"/>
        <end position="102"/>
    </location>
</feature>
<feature type="region of interest" description="Disordered" evidence="1">
    <location>
        <begin position="292"/>
        <end position="343"/>
    </location>
</feature>
<keyword evidence="3" id="KW-1185">Reference proteome</keyword>
<feature type="compositionally biased region" description="Polar residues" evidence="1">
    <location>
        <begin position="1117"/>
        <end position="1132"/>
    </location>
</feature>
<evidence type="ECO:0008006" key="4">
    <source>
        <dbReference type="Google" id="ProtNLM"/>
    </source>
</evidence>
<feature type="compositionally biased region" description="Low complexity" evidence="1">
    <location>
        <begin position="964"/>
        <end position="974"/>
    </location>
</feature>
<feature type="compositionally biased region" description="Polar residues" evidence="1">
    <location>
        <begin position="713"/>
        <end position="736"/>
    </location>
</feature>
<feature type="compositionally biased region" description="Polar residues" evidence="1">
    <location>
        <begin position="1053"/>
        <end position="1064"/>
    </location>
</feature>
<feature type="region of interest" description="Disordered" evidence="1">
    <location>
        <begin position="631"/>
        <end position="880"/>
    </location>
</feature>
<comment type="caution">
    <text evidence="2">The sequence shown here is derived from an EMBL/GenBank/DDBJ whole genome shotgun (WGS) entry which is preliminary data.</text>
</comment>
<feature type="region of interest" description="Disordered" evidence="1">
    <location>
        <begin position="183"/>
        <end position="234"/>
    </location>
</feature>
<organism evidence="2 3">
    <name type="scientific">Linnemannia gamsii</name>
    <dbReference type="NCBI Taxonomy" id="64522"/>
    <lineage>
        <taxon>Eukaryota</taxon>
        <taxon>Fungi</taxon>
        <taxon>Fungi incertae sedis</taxon>
        <taxon>Mucoromycota</taxon>
        <taxon>Mortierellomycotina</taxon>
        <taxon>Mortierellomycetes</taxon>
        <taxon>Mortierellales</taxon>
        <taxon>Mortierellaceae</taxon>
        <taxon>Linnemannia</taxon>
    </lineage>
</organism>
<dbReference type="InterPro" id="IPR008962">
    <property type="entry name" value="PapD-like_sf"/>
</dbReference>
<feature type="compositionally biased region" description="Acidic residues" evidence="1">
    <location>
        <begin position="318"/>
        <end position="327"/>
    </location>
</feature>
<feature type="compositionally biased region" description="Low complexity" evidence="1">
    <location>
        <begin position="1138"/>
        <end position="1147"/>
    </location>
</feature>
<evidence type="ECO:0000313" key="2">
    <source>
        <dbReference type="EMBL" id="KAG0303033.1"/>
    </source>
</evidence>
<feature type="region of interest" description="Disordered" evidence="1">
    <location>
        <begin position="439"/>
        <end position="461"/>
    </location>
</feature>
<feature type="region of interest" description="Disordered" evidence="1">
    <location>
        <begin position="897"/>
        <end position="980"/>
    </location>
</feature>
<feature type="compositionally biased region" description="Polar residues" evidence="1">
    <location>
        <begin position="524"/>
        <end position="549"/>
    </location>
</feature>
<feature type="compositionally biased region" description="Polar residues" evidence="1">
    <location>
        <begin position="1022"/>
        <end position="1033"/>
    </location>
</feature>
<evidence type="ECO:0000256" key="1">
    <source>
        <dbReference type="SAM" id="MobiDB-lite"/>
    </source>
</evidence>
<dbReference type="OrthoDB" id="2447027at2759"/>
<evidence type="ECO:0000313" key="3">
    <source>
        <dbReference type="Proteomes" id="UP000823405"/>
    </source>
</evidence>
<feature type="region of interest" description="Disordered" evidence="1">
    <location>
        <begin position="996"/>
        <end position="1080"/>
    </location>
</feature>
<accession>A0A9P6QXE8</accession>
<feature type="compositionally biased region" description="Acidic residues" evidence="1">
    <location>
        <begin position="48"/>
        <end position="68"/>
    </location>
</feature>
<feature type="compositionally biased region" description="Low complexity" evidence="1">
    <location>
        <begin position="695"/>
        <end position="711"/>
    </location>
</feature>
<proteinExistence type="predicted"/>
<feature type="region of interest" description="Disordered" evidence="1">
    <location>
        <begin position="1"/>
        <end position="154"/>
    </location>
</feature>
<feature type="region of interest" description="Disordered" evidence="1">
    <location>
        <begin position="363"/>
        <end position="420"/>
    </location>
</feature>
<feature type="region of interest" description="Disordered" evidence="1">
    <location>
        <begin position="588"/>
        <end position="618"/>
    </location>
</feature>
<feature type="compositionally biased region" description="Basic and acidic residues" evidence="1">
    <location>
        <begin position="815"/>
        <end position="824"/>
    </location>
</feature>
<dbReference type="Gene3D" id="2.60.40.10">
    <property type="entry name" value="Immunoglobulins"/>
    <property type="match status" value="1"/>
</dbReference>
<feature type="compositionally biased region" description="Polar residues" evidence="1">
    <location>
        <begin position="1"/>
        <end position="10"/>
    </location>
</feature>
<protein>
    <recommendedName>
        <fullName evidence="4">MSP domain-containing protein</fullName>
    </recommendedName>
</protein>
<feature type="compositionally biased region" description="Acidic residues" evidence="1">
    <location>
        <begin position="391"/>
        <end position="416"/>
    </location>
</feature>
<feature type="compositionally biased region" description="Basic and acidic residues" evidence="1">
    <location>
        <begin position="832"/>
        <end position="841"/>
    </location>
</feature>
<feature type="region of interest" description="Disordered" evidence="1">
    <location>
        <begin position="1112"/>
        <end position="1156"/>
    </location>
</feature>
<feature type="compositionally biased region" description="Basic and acidic residues" evidence="1">
    <location>
        <begin position="328"/>
        <end position="339"/>
    </location>
</feature>
<feature type="compositionally biased region" description="Acidic residues" evidence="1">
    <location>
        <begin position="132"/>
        <end position="152"/>
    </location>
</feature>
<feature type="region of interest" description="Disordered" evidence="1">
    <location>
        <begin position="475"/>
        <end position="549"/>
    </location>
</feature>
<feature type="compositionally biased region" description="Basic and acidic residues" evidence="1">
    <location>
        <begin position="926"/>
        <end position="963"/>
    </location>
</feature>
<feature type="compositionally biased region" description="Basic and acidic residues" evidence="1">
    <location>
        <begin position="870"/>
        <end position="880"/>
    </location>
</feature>
<dbReference type="EMBL" id="JAAAIN010001441">
    <property type="protein sequence ID" value="KAG0303033.1"/>
    <property type="molecule type" value="Genomic_DNA"/>
</dbReference>
<feature type="compositionally biased region" description="Polar residues" evidence="1">
    <location>
        <begin position="643"/>
        <end position="653"/>
    </location>
</feature>
<gene>
    <name evidence="2" type="ORF">BGZ97_002070</name>
</gene>
<dbReference type="Proteomes" id="UP000823405">
    <property type="component" value="Unassembled WGS sequence"/>
</dbReference>
<dbReference type="InterPro" id="IPR013783">
    <property type="entry name" value="Ig-like_fold"/>
</dbReference>
<feature type="compositionally biased region" description="Basic and acidic residues" evidence="1">
    <location>
        <begin position="298"/>
        <end position="316"/>
    </location>
</feature>
<sequence>MNRNRTSSIPQPGLVDRPRPVFNDSFNQPDEPFECDISAIYPQSDHDHDDDDEDDDDQSISDTEDYQDDSMCSSFQETTGHGHDAYRQPTNNTNASSSRNTSQHQNHPQDTLHSRYLEVDSASWTNAHQEEEASPEGGDYEDEENEEEEDDQFLGGGRARLSTIAELSELPSINLNHNHHNNFRSHFNHNSPHRTPSALGTAHNISSNNNTTNNNTNTSATATASNSRRLEPAQSGHLVISRDLVLEDLFVEGQEEAENAEEEVRQKLMANLKPTDILGPIHETRDFQLSSLTGSGRQWERQDQHVPQDEETRPDNNQDMEEDDEEEKNLQHESFVREDGESDLSSTALALKREYEALFGSKGAVDSERSGSDANGLLGYDNSDDLYPRGDDDEDDDDDFFGDEDDEEADEAEEEFYAMLDLNGGVGNMILGNNIPRKPRVLAPPPGSRLPVPGSTNKEKMPLALQSNIVSQVPAARSSLPSASASPSPSAPSSPAPVQPVSRIVPPTTGLRPPQVAAKRGPETMSNLPAPSTPATPLKPATQSTLQPSNTTVSILDGLWKEQEYDSHPEESPGAIFAAKVAKELMREKRESQLAAQTPAPRTSLLKPRLKLPSTRSTVVMPESDVERLTNMLKIEEAPTVRTPATATSSRPQSMLVAPTPVSKLARPSIVPPRVRSVASPIPPRSLTSSPSRVPSKSPIPTSSSGSSPRSVATYTKSRTESSTSGQRSGTVTPKNPSKAASFAKEASMDVSMEQQEGPQVLARRRSAERKRHLQRQLELIEAEEAEEAAAAAAAAEDEEKRLATPRKLSVRTSEMTENRKSKDLAQSLHRRSSERERERGSVPASPLSPLSPHRSGGISSKRSSLYDMNGERKVPSLEESCKQLAKIRQDIVELREEIYQDQPGTSFPSPTSAGPRASTAGKRPAGRDRDRDREGHSRRDSLESKPQHGAGGRETRPQHGRSDSYPSSTPSSPEAKTSTRRHFFGDILGKLSRNSLHVSTSGPAPGSASASQQQSKTSPTYRKSQGPSSQSHPLKPMSRSMIDSEQAPVPRTPTSTYPGGRSSTTHRHSTHQPMSPVMSRDKQMGYEDRYHSGSSGQSAEFYDEPAYHDQYHYPASANSNPYKQPQSSMSASHRARQQQQQQQQRQLGSNQMSHHFRQAHDGSLILSDSPPFTSAMADGLEFGGAGCPAQIRPKELRFSNSFAGEIQSTVTLSNRSNRTMHYEILRPAGISVSPSFGMIQPGRDQRLTVHLAENRGPGRVVVELDGEWLVPFGISFD</sequence>
<feature type="compositionally biased region" description="Pro residues" evidence="1">
    <location>
        <begin position="489"/>
        <end position="498"/>
    </location>
</feature>
<reference evidence="2" key="1">
    <citation type="journal article" date="2020" name="Fungal Divers.">
        <title>Resolving the Mortierellaceae phylogeny through synthesis of multi-gene phylogenetics and phylogenomics.</title>
        <authorList>
            <person name="Vandepol N."/>
            <person name="Liber J."/>
            <person name="Desiro A."/>
            <person name="Na H."/>
            <person name="Kennedy M."/>
            <person name="Barry K."/>
            <person name="Grigoriev I.V."/>
            <person name="Miller A.N."/>
            <person name="O'Donnell K."/>
            <person name="Stajich J.E."/>
            <person name="Bonito G."/>
        </authorList>
    </citation>
    <scope>NUCLEOTIDE SEQUENCE</scope>
    <source>
        <strain evidence="2">NVP60</strain>
    </source>
</reference>
<dbReference type="AlphaFoldDB" id="A0A9P6QXE8"/>
<feature type="compositionally biased region" description="Basic residues" evidence="1">
    <location>
        <begin position="763"/>
        <end position="775"/>
    </location>
</feature>
<feature type="compositionally biased region" description="Polar residues" evidence="1">
    <location>
        <begin position="70"/>
        <end position="79"/>
    </location>
</feature>
<feature type="compositionally biased region" description="Low complexity" evidence="1">
    <location>
        <begin position="475"/>
        <end position="488"/>
    </location>
</feature>
<feature type="compositionally biased region" description="Low complexity" evidence="1">
    <location>
        <begin position="842"/>
        <end position="853"/>
    </location>
</feature>
<dbReference type="SUPFAM" id="SSF49354">
    <property type="entry name" value="PapD-like"/>
    <property type="match status" value="1"/>
</dbReference>
<feature type="compositionally biased region" description="Low complexity" evidence="1">
    <location>
        <begin position="206"/>
        <end position="227"/>
    </location>
</feature>
<name>A0A9P6QXE8_9FUNG</name>